<evidence type="ECO:0000259" key="10">
    <source>
        <dbReference type="PROSITE" id="PS50835"/>
    </source>
</evidence>
<dbReference type="AlphaFoldDB" id="A0A8C4Q5H4"/>
<comment type="subcellular location">
    <subcellularLocation>
        <location evidence="1">Membrane</location>
        <topology evidence="1">Single-pass type I membrane protein</topology>
    </subcellularLocation>
</comment>
<evidence type="ECO:0000256" key="4">
    <source>
        <dbReference type="ARBA" id="ARBA00022989"/>
    </source>
</evidence>
<name>A0A8C4Q5H4_EPTBU</name>
<protein>
    <recommendedName>
        <fullName evidence="10">Ig-like domain-containing protein</fullName>
    </recommendedName>
</protein>
<keyword evidence="7" id="KW-0325">Glycoprotein</keyword>
<reference evidence="11" key="1">
    <citation type="submission" date="2025-08" db="UniProtKB">
        <authorList>
            <consortium name="Ensembl"/>
        </authorList>
    </citation>
    <scope>IDENTIFICATION</scope>
</reference>
<dbReference type="PROSITE" id="PS50835">
    <property type="entry name" value="IG_LIKE"/>
    <property type="match status" value="1"/>
</dbReference>
<dbReference type="Proteomes" id="UP000694388">
    <property type="component" value="Unplaced"/>
</dbReference>
<reference evidence="11" key="2">
    <citation type="submission" date="2025-09" db="UniProtKB">
        <authorList>
            <consortium name="Ensembl"/>
        </authorList>
    </citation>
    <scope>IDENTIFICATION</scope>
</reference>
<dbReference type="PANTHER" id="PTHR13869">
    <property type="entry name" value="MYELIN P0 RELATED"/>
    <property type="match status" value="1"/>
</dbReference>
<evidence type="ECO:0000256" key="3">
    <source>
        <dbReference type="ARBA" id="ARBA00022729"/>
    </source>
</evidence>
<keyword evidence="12" id="KW-1185">Reference proteome</keyword>
<evidence type="ECO:0000256" key="7">
    <source>
        <dbReference type="ARBA" id="ARBA00023180"/>
    </source>
</evidence>
<organism evidence="11 12">
    <name type="scientific">Eptatretus burgeri</name>
    <name type="common">Inshore hagfish</name>
    <dbReference type="NCBI Taxonomy" id="7764"/>
    <lineage>
        <taxon>Eukaryota</taxon>
        <taxon>Metazoa</taxon>
        <taxon>Chordata</taxon>
        <taxon>Craniata</taxon>
        <taxon>Vertebrata</taxon>
        <taxon>Cyclostomata</taxon>
        <taxon>Myxini</taxon>
        <taxon>Myxiniformes</taxon>
        <taxon>Myxinidae</taxon>
        <taxon>Eptatretinae</taxon>
        <taxon>Eptatretus</taxon>
    </lineage>
</organism>
<dbReference type="InterPro" id="IPR036179">
    <property type="entry name" value="Ig-like_dom_sf"/>
</dbReference>
<evidence type="ECO:0000256" key="2">
    <source>
        <dbReference type="ARBA" id="ARBA00022692"/>
    </source>
</evidence>
<accession>A0A8C4Q5H4</accession>
<evidence type="ECO:0000256" key="9">
    <source>
        <dbReference type="SAM" id="Phobius"/>
    </source>
</evidence>
<keyword evidence="4 9" id="KW-1133">Transmembrane helix</keyword>
<dbReference type="Pfam" id="PF07686">
    <property type="entry name" value="V-set"/>
    <property type="match status" value="1"/>
</dbReference>
<proteinExistence type="predicted"/>
<dbReference type="PANTHER" id="PTHR13869:SF24">
    <property type="entry name" value="BASEMENT MEMBRANE-SPECIFIC HEPARAN SULFATE PROTEOGLYCAN CORE PROTEIN-LIKE"/>
    <property type="match status" value="1"/>
</dbReference>
<dbReference type="Ensembl" id="ENSEBUT00000010891.1">
    <property type="protein sequence ID" value="ENSEBUP00000010345.1"/>
    <property type="gene ID" value="ENSEBUG00000006664.1"/>
</dbReference>
<keyword evidence="8" id="KW-0393">Immunoglobulin domain</keyword>
<dbReference type="InterPro" id="IPR000920">
    <property type="entry name" value="Myelin_P0-rel"/>
</dbReference>
<evidence type="ECO:0000313" key="12">
    <source>
        <dbReference type="Proteomes" id="UP000694388"/>
    </source>
</evidence>
<feature type="transmembrane region" description="Helical" evidence="9">
    <location>
        <begin position="141"/>
        <end position="165"/>
    </location>
</feature>
<sequence>MMSWIILFLPISQAVVTNIEVSPGENAIINCTLSVHPDESSLIFISWMWKPADEVADIEIFLHHGESFTQDNTRFSNRLIGAENAKDGDVSILLKNITLLDSGIFTCVDRSGLQDRVISQPQLRVRPPEGHDTKMCPTGNAVPWIITVFLIVIIMVLVVVVIVMYKKSTSHVPQNLNVEG</sequence>
<evidence type="ECO:0000256" key="8">
    <source>
        <dbReference type="ARBA" id="ARBA00023319"/>
    </source>
</evidence>
<keyword evidence="2 9" id="KW-0812">Transmembrane</keyword>
<keyword evidence="6" id="KW-1015">Disulfide bond</keyword>
<dbReference type="InterPro" id="IPR013106">
    <property type="entry name" value="Ig_V-set"/>
</dbReference>
<evidence type="ECO:0000313" key="11">
    <source>
        <dbReference type="Ensembl" id="ENSEBUP00000010345.1"/>
    </source>
</evidence>
<dbReference type="InterPro" id="IPR007110">
    <property type="entry name" value="Ig-like_dom"/>
</dbReference>
<evidence type="ECO:0000256" key="5">
    <source>
        <dbReference type="ARBA" id="ARBA00023136"/>
    </source>
</evidence>
<dbReference type="SUPFAM" id="SSF48726">
    <property type="entry name" value="Immunoglobulin"/>
    <property type="match status" value="1"/>
</dbReference>
<evidence type="ECO:0000256" key="1">
    <source>
        <dbReference type="ARBA" id="ARBA00004479"/>
    </source>
</evidence>
<feature type="domain" description="Ig-like" evidence="10">
    <location>
        <begin position="10"/>
        <end position="119"/>
    </location>
</feature>
<evidence type="ECO:0000256" key="6">
    <source>
        <dbReference type="ARBA" id="ARBA00023157"/>
    </source>
</evidence>
<dbReference type="GO" id="GO:0016020">
    <property type="term" value="C:membrane"/>
    <property type="evidence" value="ECO:0007669"/>
    <property type="project" value="UniProtKB-SubCell"/>
</dbReference>
<keyword evidence="5 9" id="KW-0472">Membrane</keyword>
<keyword evidence="3" id="KW-0732">Signal</keyword>
<dbReference type="Gene3D" id="2.60.40.10">
    <property type="entry name" value="Immunoglobulins"/>
    <property type="match status" value="1"/>
</dbReference>
<dbReference type="InterPro" id="IPR013783">
    <property type="entry name" value="Ig-like_fold"/>
</dbReference>